<keyword evidence="1" id="KW-0479">Metal-binding</keyword>
<dbReference type="GO" id="GO:0004493">
    <property type="term" value="F:methylmalonyl-CoA epimerase activity"/>
    <property type="evidence" value="ECO:0007669"/>
    <property type="project" value="TreeGrafter"/>
</dbReference>
<dbReference type="GO" id="GO:0046872">
    <property type="term" value="F:metal ion binding"/>
    <property type="evidence" value="ECO:0007669"/>
    <property type="project" value="UniProtKB-KW"/>
</dbReference>
<dbReference type="Proteomes" id="UP000000552">
    <property type="component" value="Chromosome"/>
</dbReference>
<gene>
    <name evidence="3" type="ordered locus">mlr5077</name>
</gene>
<dbReference type="SUPFAM" id="SSF54593">
    <property type="entry name" value="Glyoxalase/Bleomycin resistance protein/Dihydroxybiphenyl dioxygenase"/>
    <property type="match status" value="1"/>
</dbReference>
<dbReference type="EMBL" id="BA000012">
    <property type="protein sequence ID" value="BAB51588.1"/>
    <property type="molecule type" value="Genomic_DNA"/>
</dbReference>
<accession>Q98CN3</accession>
<dbReference type="KEGG" id="mlo:mlr5077"/>
<dbReference type="InterPro" id="IPR051785">
    <property type="entry name" value="MMCE/EMCE_epimerase"/>
</dbReference>
<dbReference type="InterPro" id="IPR029068">
    <property type="entry name" value="Glyas_Bleomycin-R_OHBP_Dase"/>
</dbReference>
<dbReference type="eggNOG" id="COG0346">
    <property type="taxonomic scope" value="Bacteria"/>
</dbReference>
<evidence type="ECO:0000313" key="4">
    <source>
        <dbReference type="Proteomes" id="UP000000552"/>
    </source>
</evidence>
<dbReference type="InterPro" id="IPR004360">
    <property type="entry name" value="Glyas_Fos-R_dOase_dom"/>
</dbReference>
<dbReference type="HOGENOM" id="CLU_046006_2_7_5"/>
<sequence length="140" mass="15983">MMINVKQLAHVCIFAHDLEATRSFYRDVLGMDTRFNFLRDGKIFGFYLDCGGRSHVEVFQKDATTYSELNQINHFCLEVENIDAAIAHIKSKGVDVTAKKHACDDTFQAWIRDPNGVKIELFEYTAKSAQFIGGDRIADW</sequence>
<dbReference type="InterPro" id="IPR037523">
    <property type="entry name" value="VOC_core"/>
</dbReference>
<feature type="domain" description="VOC" evidence="2">
    <location>
        <begin position="7"/>
        <end position="124"/>
    </location>
</feature>
<dbReference type="PANTHER" id="PTHR43048:SF4">
    <property type="entry name" value="RING-CLEAVING DIOXYGENASE-RELATED"/>
    <property type="match status" value="1"/>
</dbReference>
<protein>
    <submittedName>
        <fullName evidence="3">Mlr5077 protein</fullName>
    </submittedName>
</protein>
<dbReference type="CDD" id="cd06587">
    <property type="entry name" value="VOC"/>
    <property type="match status" value="1"/>
</dbReference>
<dbReference type="PROSITE" id="PS51819">
    <property type="entry name" value="VOC"/>
    <property type="match status" value="1"/>
</dbReference>
<dbReference type="AlphaFoldDB" id="Q98CN3"/>
<name>Q98CN3_RHILO</name>
<organism evidence="3 4">
    <name type="scientific">Mesorhizobium japonicum (strain LMG 29417 / CECT 9101 / MAFF 303099)</name>
    <name type="common">Mesorhizobium loti (strain MAFF 303099)</name>
    <dbReference type="NCBI Taxonomy" id="266835"/>
    <lineage>
        <taxon>Bacteria</taxon>
        <taxon>Pseudomonadati</taxon>
        <taxon>Pseudomonadota</taxon>
        <taxon>Alphaproteobacteria</taxon>
        <taxon>Hyphomicrobiales</taxon>
        <taxon>Phyllobacteriaceae</taxon>
        <taxon>Mesorhizobium</taxon>
    </lineage>
</organism>
<evidence type="ECO:0000313" key="3">
    <source>
        <dbReference type="EMBL" id="BAB51588.1"/>
    </source>
</evidence>
<evidence type="ECO:0000259" key="2">
    <source>
        <dbReference type="PROSITE" id="PS51819"/>
    </source>
</evidence>
<evidence type="ECO:0000256" key="1">
    <source>
        <dbReference type="ARBA" id="ARBA00022723"/>
    </source>
</evidence>
<dbReference type="Gene3D" id="3.10.180.10">
    <property type="entry name" value="2,3-Dihydroxybiphenyl 1,2-Dioxygenase, domain 1"/>
    <property type="match status" value="1"/>
</dbReference>
<proteinExistence type="predicted"/>
<dbReference type="Pfam" id="PF00903">
    <property type="entry name" value="Glyoxalase"/>
    <property type="match status" value="1"/>
</dbReference>
<reference evidence="3 4" key="1">
    <citation type="journal article" date="2000" name="DNA Res.">
        <title>Complete genome structure of the nitrogen-fixing symbiotic bacterium Mesorhizobium loti.</title>
        <authorList>
            <person name="Kaneko T."/>
            <person name="Nakamura Y."/>
            <person name="Sato S."/>
            <person name="Asamizu E."/>
            <person name="Kato T."/>
            <person name="Sasamoto S."/>
            <person name="Watanabe A."/>
            <person name="Idesawa K."/>
            <person name="Ishikawa A."/>
            <person name="Kawashima K."/>
            <person name="Kimura T."/>
            <person name="Kishida Y."/>
            <person name="Kiyokawa C."/>
            <person name="Kohara M."/>
            <person name="Matsumoto M."/>
            <person name="Matsuno A."/>
            <person name="Mochizuki Y."/>
            <person name="Nakayama S."/>
            <person name="Nakazaki N."/>
            <person name="Shimpo S."/>
            <person name="Sugimoto M."/>
            <person name="Takeuchi C."/>
            <person name="Yamada M."/>
            <person name="Tabata S."/>
        </authorList>
    </citation>
    <scope>NUCLEOTIDE SEQUENCE [LARGE SCALE GENOMIC DNA]</scope>
    <source>
        <strain evidence="4">LMG 29417 / CECT 9101 / MAFF 303099</strain>
    </source>
</reference>
<dbReference type="GO" id="GO:0046491">
    <property type="term" value="P:L-methylmalonyl-CoA metabolic process"/>
    <property type="evidence" value="ECO:0007669"/>
    <property type="project" value="TreeGrafter"/>
</dbReference>
<dbReference type="PANTHER" id="PTHR43048">
    <property type="entry name" value="METHYLMALONYL-COA EPIMERASE"/>
    <property type="match status" value="1"/>
</dbReference>